<comment type="caution">
    <text evidence="1">The sequence shown here is derived from an EMBL/GenBank/DDBJ whole genome shotgun (WGS) entry which is preliminary data.</text>
</comment>
<sequence>MSFTLDYSVDVPSPLDLTFKVLTGKEYTHHVLDLYGMLAWYKPGQPGERNGHPIFNFQFAERVPVLFGLTSTDVVLTAEQEVRPEEKMLVYRSRSSMVKVVKTRSFHATDNPQTTRVKEHLLVTCPKLLKCVVEPAARDAHRFHMSNYHKLFKEGALPVPVHLAD</sequence>
<evidence type="ECO:0000313" key="2">
    <source>
        <dbReference type="Proteomes" id="UP000815325"/>
    </source>
</evidence>
<dbReference type="EMBL" id="MU069786">
    <property type="protein sequence ID" value="KAF5833868.1"/>
    <property type="molecule type" value="Genomic_DNA"/>
</dbReference>
<proteinExistence type="predicted"/>
<organism evidence="1 2">
    <name type="scientific">Dunaliella salina</name>
    <name type="common">Green alga</name>
    <name type="synonym">Protococcus salinus</name>
    <dbReference type="NCBI Taxonomy" id="3046"/>
    <lineage>
        <taxon>Eukaryota</taxon>
        <taxon>Viridiplantae</taxon>
        <taxon>Chlorophyta</taxon>
        <taxon>core chlorophytes</taxon>
        <taxon>Chlorophyceae</taxon>
        <taxon>CS clade</taxon>
        <taxon>Chlamydomonadales</taxon>
        <taxon>Dunaliellaceae</taxon>
        <taxon>Dunaliella</taxon>
    </lineage>
</organism>
<protein>
    <submittedName>
        <fullName evidence="1">Uncharacterized protein</fullName>
    </submittedName>
</protein>
<name>A0ABQ7GGZ0_DUNSA</name>
<dbReference type="Proteomes" id="UP000815325">
    <property type="component" value="Unassembled WGS sequence"/>
</dbReference>
<evidence type="ECO:0000313" key="1">
    <source>
        <dbReference type="EMBL" id="KAF5833868.1"/>
    </source>
</evidence>
<gene>
    <name evidence="1" type="ORF">DUNSADRAFT_9663</name>
</gene>
<accession>A0ABQ7GGZ0</accession>
<reference evidence="1" key="1">
    <citation type="submission" date="2017-08" db="EMBL/GenBank/DDBJ databases">
        <authorList>
            <person name="Polle J.E."/>
            <person name="Barry K."/>
            <person name="Cushman J."/>
            <person name="Schmutz J."/>
            <person name="Tran D."/>
            <person name="Hathwaick L.T."/>
            <person name="Yim W.C."/>
            <person name="Jenkins J."/>
            <person name="Mckie-Krisberg Z.M."/>
            <person name="Prochnik S."/>
            <person name="Lindquist E."/>
            <person name="Dockter R.B."/>
            <person name="Adam C."/>
            <person name="Molina H."/>
            <person name="Bunkerborg J."/>
            <person name="Jin E."/>
            <person name="Buchheim M."/>
            <person name="Magnuson J."/>
        </authorList>
    </citation>
    <scope>NUCLEOTIDE SEQUENCE</scope>
    <source>
        <strain evidence="1">CCAP 19/18</strain>
    </source>
</reference>
<keyword evidence="2" id="KW-1185">Reference proteome</keyword>